<feature type="transmembrane region" description="Helical" evidence="1">
    <location>
        <begin position="122"/>
        <end position="144"/>
    </location>
</feature>
<dbReference type="Proteomes" id="UP000054516">
    <property type="component" value="Unassembled WGS sequence"/>
</dbReference>
<dbReference type="PANTHER" id="PTHR28092">
    <property type="entry name" value="FACTOR-INDUCED GENE 1 PROTEIN"/>
    <property type="match status" value="1"/>
</dbReference>
<dbReference type="InterPro" id="IPR033481">
    <property type="entry name" value="Dni1/Fig1"/>
</dbReference>
<dbReference type="Pfam" id="PF12351">
    <property type="entry name" value="Fig1"/>
    <property type="match status" value="1"/>
</dbReference>
<dbReference type="GO" id="GO:0000747">
    <property type="term" value="P:conjugation with cellular fusion"/>
    <property type="evidence" value="ECO:0007669"/>
    <property type="project" value="TreeGrafter"/>
</dbReference>
<proteinExistence type="predicted"/>
<feature type="transmembrane region" description="Helical" evidence="1">
    <location>
        <begin position="79"/>
        <end position="101"/>
    </location>
</feature>
<dbReference type="GO" id="GO:0016020">
    <property type="term" value="C:membrane"/>
    <property type="evidence" value="ECO:0007669"/>
    <property type="project" value="InterPro"/>
</dbReference>
<accession>A0A1W2TXN1</accession>
<keyword evidence="1" id="KW-0472">Membrane</keyword>
<dbReference type="OrthoDB" id="3550957at2759"/>
<dbReference type="GO" id="GO:0043332">
    <property type="term" value="C:mating projection tip"/>
    <property type="evidence" value="ECO:0007669"/>
    <property type="project" value="TreeGrafter"/>
</dbReference>
<dbReference type="AlphaFoldDB" id="A0A1W2TXN1"/>
<evidence type="ECO:0000256" key="1">
    <source>
        <dbReference type="SAM" id="Phobius"/>
    </source>
</evidence>
<keyword evidence="1" id="KW-0812">Transmembrane</keyword>
<protein>
    <submittedName>
        <fullName evidence="2">Putative factor-induced gene 1 protein</fullName>
    </submittedName>
</protein>
<feature type="transmembrane region" description="Helical" evidence="1">
    <location>
        <begin position="174"/>
        <end position="195"/>
    </location>
</feature>
<keyword evidence="1" id="KW-1133">Transmembrane helix</keyword>
<reference evidence="2" key="1">
    <citation type="submission" date="2016-03" db="EMBL/GenBank/DDBJ databases">
        <title>Draft genome sequence of Rosellinia necatrix.</title>
        <authorList>
            <person name="Kanematsu S."/>
        </authorList>
    </citation>
    <scope>NUCLEOTIDE SEQUENCE [LARGE SCALE GENOMIC DNA]</scope>
    <source>
        <strain evidence="2">W97</strain>
    </source>
</reference>
<evidence type="ECO:0000313" key="3">
    <source>
        <dbReference type="Proteomes" id="UP000054516"/>
    </source>
</evidence>
<sequence length="206" mass="21864">MDPLLVNGNITQALQGQISESANIIRGVRVGYLAVCVAFDSGAWSCGTNIQKLVALVSDGNGDPLNLLRLAEKVRTDTFFYALIIISLVLTLICVCLFSSFPGWELGGEDDSTEIRLFPSPLLLRYIISISTLATLVGLASALWQHISGTGASTLTRLLTYDLVEAQVGPTSVALGWIAVTINAVVTFGAVSIYLSAKTLTELAGE</sequence>
<evidence type="ECO:0000313" key="2">
    <source>
        <dbReference type="EMBL" id="GAP93439.1"/>
    </source>
</evidence>
<organism evidence="2">
    <name type="scientific">Rosellinia necatrix</name>
    <name type="common">White root-rot fungus</name>
    <dbReference type="NCBI Taxonomy" id="77044"/>
    <lineage>
        <taxon>Eukaryota</taxon>
        <taxon>Fungi</taxon>
        <taxon>Dikarya</taxon>
        <taxon>Ascomycota</taxon>
        <taxon>Pezizomycotina</taxon>
        <taxon>Sordariomycetes</taxon>
        <taxon>Xylariomycetidae</taxon>
        <taxon>Xylariales</taxon>
        <taxon>Xylariaceae</taxon>
        <taxon>Rosellinia</taxon>
    </lineage>
</organism>
<dbReference type="PANTHER" id="PTHR28092:SF1">
    <property type="entry name" value="FACTOR-INDUCED GENE 1 PROTEIN"/>
    <property type="match status" value="1"/>
</dbReference>
<name>A0A1W2TXN1_ROSNE</name>
<dbReference type="EMBL" id="DF977567">
    <property type="protein sequence ID" value="GAP93439.1"/>
    <property type="molecule type" value="Genomic_DNA"/>
</dbReference>
<gene>
    <name evidence="2" type="ORF">SAMD00023353_12200060</name>
</gene>
<keyword evidence="3" id="KW-1185">Reference proteome</keyword>